<protein>
    <submittedName>
        <fullName evidence="1">Uncharacterized protein</fullName>
    </submittedName>
</protein>
<sequence>MEKKMYGFHASPDAEPDLFRIRMKVVTLFHLEVSRAVLPLPELPPKMEEALLSS</sequence>
<evidence type="ECO:0000313" key="1">
    <source>
        <dbReference type="EMBL" id="CDW46656.1"/>
    </source>
</evidence>
<dbReference type="AlphaFoldDB" id="A0A0K2V9P7"/>
<accession>A0A0K2V9P7</accession>
<proteinExistence type="predicted"/>
<reference evidence="1" key="1">
    <citation type="submission" date="2014-05" db="EMBL/GenBank/DDBJ databases">
        <authorList>
            <person name="Chronopoulou M."/>
        </authorList>
    </citation>
    <scope>NUCLEOTIDE SEQUENCE</scope>
    <source>
        <tissue evidence="1">Whole organism</tissue>
    </source>
</reference>
<name>A0A0K2V9P7_LEPSM</name>
<dbReference type="EMBL" id="HACA01029295">
    <property type="protein sequence ID" value="CDW46656.1"/>
    <property type="molecule type" value="Transcribed_RNA"/>
</dbReference>
<organism evidence="1">
    <name type="scientific">Lepeophtheirus salmonis</name>
    <name type="common">Salmon louse</name>
    <name type="synonym">Caligus salmonis</name>
    <dbReference type="NCBI Taxonomy" id="72036"/>
    <lineage>
        <taxon>Eukaryota</taxon>
        <taxon>Metazoa</taxon>
        <taxon>Ecdysozoa</taxon>
        <taxon>Arthropoda</taxon>
        <taxon>Crustacea</taxon>
        <taxon>Multicrustacea</taxon>
        <taxon>Hexanauplia</taxon>
        <taxon>Copepoda</taxon>
        <taxon>Siphonostomatoida</taxon>
        <taxon>Caligidae</taxon>
        <taxon>Lepeophtheirus</taxon>
    </lineage>
</organism>